<dbReference type="OrthoDB" id="341511at2759"/>
<dbReference type="GO" id="GO:0000724">
    <property type="term" value="P:double-strand break repair via homologous recombination"/>
    <property type="evidence" value="ECO:0007669"/>
    <property type="project" value="TreeGrafter"/>
</dbReference>
<feature type="domain" description="RecQ-mediated genome instability protein 1 C-terminal OB-fold" evidence="1">
    <location>
        <begin position="5"/>
        <end position="128"/>
    </location>
</feature>
<protein>
    <recommendedName>
        <fullName evidence="1">RecQ-mediated genome instability protein 1 C-terminal OB-fold domain-containing protein</fullName>
    </recommendedName>
</protein>
<accession>A0A3P7D5U6</accession>
<dbReference type="PANTHER" id="PTHR14790:SF15">
    <property type="entry name" value="RECQ-MEDIATED GENOME INSTABILITY PROTEIN 1"/>
    <property type="match status" value="1"/>
</dbReference>
<dbReference type="EMBL" id="UYSU01038686">
    <property type="protein sequence ID" value="VDM00527.1"/>
    <property type="molecule type" value="Genomic_DNA"/>
</dbReference>
<proteinExistence type="predicted"/>
<dbReference type="GO" id="GO:0000166">
    <property type="term" value="F:nucleotide binding"/>
    <property type="evidence" value="ECO:0007669"/>
    <property type="project" value="InterPro"/>
</dbReference>
<dbReference type="GO" id="GO:0031422">
    <property type="term" value="C:RecQ family helicase-topoisomerase III complex"/>
    <property type="evidence" value="ECO:0007669"/>
    <property type="project" value="TreeGrafter"/>
</dbReference>
<dbReference type="GO" id="GO:0016604">
    <property type="term" value="C:nuclear body"/>
    <property type="evidence" value="ECO:0007669"/>
    <property type="project" value="TreeGrafter"/>
</dbReference>
<keyword evidence="3" id="KW-1185">Reference proteome</keyword>
<gene>
    <name evidence="2" type="ORF">SSLN_LOCUS14141</name>
</gene>
<dbReference type="GO" id="GO:0000712">
    <property type="term" value="P:resolution of meiotic recombination intermediates"/>
    <property type="evidence" value="ECO:0007669"/>
    <property type="project" value="TreeGrafter"/>
</dbReference>
<dbReference type="PANTHER" id="PTHR14790">
    <property type="entry name" value="RECQ-MEDIATED GENOME INSTABILITY PROTEIN 1 RMI1"/>
    <property type="match status" value="1"/>
</dbReference>
<dbReference type="InterPro" id="IPR032199">
    <property type="entry name" value="RMI1_C"/>
</dbReference>
<evidence type="ECO:0000313" key="3">
    <source>
        <dbReference type="Proteomes" id="UP000275846"/>
    </source>
</evidence>
<organism evidence="2 3">
    <name type="scientific">Schistocephalus solidus</name>
    <name type="common">Tapeworm</name>
    <dbReference type="NCBI Taxonomy" id="70667"/>
    <lineage>
        <taxon>Eukaryota</taxon>
        <taxon>Metazoa</taxon>
        <taxon>Spiralia</taxon>
        <taxon>Lophotrochozoa</taxon>
        <taxon>Platyhelminthes</taxon>
        <taxon>Cestoda</taxon>
        <taxon>Eucestoda</taxon>
        <taxon>Diphyllobothriidea</taxon>
        <taxon>Diphyllobothriidae</taxon>
        <taxon>Schistocephalus</taxon>
    </lineage>
</organism>
<dbReference type="AlphaFoldDB" id="A0A3P7D5U6"/>
<sequence>MRGVYTVRALLMGLQSRLTHNNGERWSLNVRISDGSASLDAEVEDELLRRLIGVSAVEAKAMHQLGRQGDEAQKSRLQSIFSTFQDRLFHLNGLFDILIPDDMDSTPPRLINYRDMDATWLRDMQNRVSDNHT</sequence>
<evidence type="ECO:0000259" key="1">
    <source>
        <dbReference type="Pfam" id="PF16099"/>
    </source>
</evidence>
<dbReference type="Gene3D" id="2.40.50.510">
    <property type="match status" value="1"/>
</dbReference>
<name>A0A3P7D5U6_SCHSO</name>
<dbReference type="Pfam" id="PF16099">
    <property type="entry name" value="RMI1_C"/>
    <property type="match status" value="1"/>
</dbReference>
<reference evidence="2 3" key="1">
    <citation type="submission" date="2018-11" db="EMBL/GenBank/DDBJ databases">
        <authorList>
            <consortium name="Pathogen Informatics"/>
        </authorList>
    </citation>
    <scope>NUCLEOTIDE SEQUENCE [LARGE SCALE GENOMIC DNA]</scope>
    <source>
        <strain evidence="2 3">NST_G2</strain>
    </source>
</reference>
<dbReference type="Proteomes" id="UP000275846">
    <property type="component" value="Unassembled WGS sequence"/>
</dbReference>
<evidence type="ECO:0000313" key="2">
    <source>
        <dbReference type="EMBL" id="VDM00527.1"/>
    </source>
</evidence>